<keyword evidence="4 11" id="KW-0812">Transmembrane</keyword>
<feature type="transmembrane region" description="Helical" evidence="11">
    <location>
        <begin position="94"/>
        <end position="115"/>
    </location>
</feature>
<feature type="transmembrane region" description="Helical" evidence="11">
    <location>
        <begin position="121"/>
        <end position="145"/>
    </location>
</feature>
<keyword evidence="3" id="KW-0050">Antiport</keyword>
<feature type="transmembrane region" description="Helical" evidence="11">
    <location>
        <begin position="198"/>
        <end position="221"/>
    </location>
</feature>
<name>A0A9P9F4E5_9HYPO</name>
<dbReference type="GO" id="GO:0016020">
    <property type="term" value="C:membrane"/>
    <property type="evidence" value="ECO:0007669"/>
    <property type="project" value="UniProtKB-SubCell"/>
</dbReference>
<evidence type="ECO:0000256" key="2">
    <source>
        <dbReference type="ARBA" id="ARBA00022448"/>
    </source>
</evidence>
<feature type="transmembrane region" description="Helical" evidence="11">
    <location>
        <begin position="157"/>
        <end position="178"/>
    </location>
</feature>
<evidence type="ECO:0000256" key="1">
    <source>
        <dbReference type="ARBA" id="ARBA00004141"/>
    </source>
</evidence>
<feature type="transmembrane region" description="Helical" evidence="11">
    <location>
        <begin position="485"/>
        <end position="509"/>
    </location>
</feature>
<keyword evidence="5 11" id="KW-1133">Transmembrane helix</keyword>
<dbReference type="PANTHER" id="PTHR43562:SF3">
    <property type="entry name" value="SODIUM ION_PROTON EXCHANGER (EUROFUNG)"/>
    <property type="match status" value="1"/>
</dbReference>
<evidence type="ECO:0000256" key="6">
    <source>
        <dbReference type="ARBA" id="ARBA00023053"/>
    </source>
</evidence>
<keyword evidence="9" id="KW-0739">Sodium transport</keyword>
<dbReference type="InterPro" id="IPR006153">
    <property type="entry name" value="Cation/H_exchanger_TM"/>
</dbReference>
<keyword evidence="8 11" id="KW-0472">Membrane</keyword>
<feature type="transmembrane region" description="Helical" evidence="11">
    <location>
        <begin position="65"/>
        <end position="87"/>
    </location>
</feature>
<dbReference type="EMBL" id="JAGMUV010000006">
    <property type="protein sequence ID" value="KAH7152949.1"/>
    <property type="molecule type" value="Genomic_DNA"/>
</dbReference>
<proteinExistence type="predicted"/>
<evidence type="ECO:0000256" key="3">
    <source>
        <dbReference type="ARBA" id="ARBA00022449"/>
    </source>
</evidence>
<dbReference type="InterPro" id="IPR038770">
    <property type="entry name" value="Na+/solute_symporter_sf"/>
</dbReference>
<sequence length="577" mass="60965">MESSLAYHEPSVVTIAILSSFLLLMNLVNYGLDKVAFCGLIGQVALGMAWGTPGGKLLDRDMENATMQLGYLGLILLVFEGGLATSFKTLKANLVLSAGVAITGISVPMGLSFVLQSMVDATLLQAFAAGAALCSTSLGTTFTILGTSGLASTRLGVVLTSAAMMDDVIGLIMVQVVSNLGGDDFTAATVIRPVMVSLAFATVIPALCKFFVVPITLKLNAMRESTPTSKLATLLKLRQTAFTIHTAFLLALTIGATFAGTSSLLAAYIAGAVISWWDSEVVHVRVGLNASSEPQETETSEIDGANISRASTSNAPQVAPVVHDDSSETQQDNSTSGVGVFDNYYRPVVEYMLKPFFFASIGFSIPITRMFSGPIVWRGAIYTILMLIGKLLCGAWLAPLGSPLRFATQLARRFSVRHKRSPKSTSPGSQCTNSTPGTDHNVSPRSENVGTQEDVPLETLADGNSRLVSSEVRNATPKPKQPKSVYPACIVGLGMVARGEIGFLIAALAESKGVFGRQSSGQPSELFLVVTWAISLCTVIGPICVGLLVNRVRRLENGSRQDGVEGRQNVLGAWGVS</sequence>
<keyword evidence="7" id="KW-0406">Ion transport</keyword>
<evidence type="ECO:0000256" key="8">
    <source>
        <dbReference type="ARBA" id="ARBA00023136"/>
    </source>
</evidence>
<evidence type="ECO:0000256" key="11">
    <source>
        <dbReference type="SAM" id="Phobius"/>
    </source>
</evidence>
<feature type="transmembrane region" description="Helical" evidence="11">
    <location>
        <begin position="35"/>
        <end position="53"/>
    </location>
</feature>
<feature type="transmembrane region" description="Helical" evidence="11">
    <location>
        <begin position="529"/>
        <end position="550"/>
    </location>
</feature>
<dbReference type="Gene3D" id="1.20.1530.20">
    <property type="match status" value="3"/>
</dbReference>
<evidence type="ECO:0000259" key="12">
    <source>
        <dbReference type="Pfam" id="PF00999"/>
    </source>
</evidence>
<gene>
    <name evidence="13" type="ORF">EDB81DRAFT_790100</name>
</gene>
<dbReference type="Pfam" id="PF00999">
    <property type="entry name" value="Na_H_Exchanger"/>
    <property type="match status" value="1"/>
</dbReference>
<keyword evidence="6" id="KW-0915">Sodium</keyword>
<dbReference type="Proteomes" id="UP000738349">
    <property type="component" value="Unassembled WGS sequence"/>
</dbReference>
<feature type="region of interest" description="Disordered" evidence="10">
    <location>
        <begin position="417"/>
        <end position="455"/>
    </location>
</feature>
<comment type="subcellular location">
    <subcellularLocation>
        <location evidence="1">Membrane</location>
        <topology evidence="1">Multi-pass membrane protein</topology>
    </subcellularLocation>
</comment>
<organism evidence="13 14">
    <name type="scientific">Dactylonectria macrodidyma</name>
    <dbReference type="NCBI Taxonomy" id="307937"/>
    <lineage>
        <taxon>Eukaryota</taxon>
        <taxon>Fungi</taxon>
        <taxon>Dikarya</taxon>
        <taxon>Ascomycota</taxon>
        <taxon>Pezizomycotina</taxon>
        <taxon>Sordariomycetes</taxon>
        <taxon>Hypocreomycetidae</taxon>
        <taxon>Hypocreales</taxon>
        <taxon>Nectriaceae</taxon>
        <taxon>Dactylonectria</taxon>
    </lineage>
</organism>
<comment type="caution">
    <text evidence="13">The sequence shown here is derived from an EMBL/GenBank/DDBJ whole genome shotgun (WGS) entry which is preliminary data.</text>
</comment>
<accession>A0A9P9F4E5</accession>
<dbReference type="PANTHER" id="PTHR43562">
    <property type="entry name" value="NAPA-TYPE SODIUM/HYDROGEN ANTIPORTER"/>
    <property type="match status" value="1"/>
</dbReference>
<dbReference type="GO" id="GO:0006814">
    <property type="term" value="P:sodium ion transport"/>
    <property type="evidence" value="ECO:0007669"/>
    <property type="project" value="UniProtKB-KW"/>
</dbReference>
<dbReference type="GO" id="GO:0015297">
    <property type="term" value="F:antiporter activity"/>
    <property type="evidence" value="ECO:0007669"/>
    <property type="project" value="UniProtKB-KW"/>
</dbReference>
<protein>
    <submittedName>
        <fullName evidence="13">Sodium/hydrogen exchanger family-domain-containing protein</fullName>
    </submittedName>
</protein>
<dbReference type="OrthoDB" id="1288932at2759"/>
<evidence type="ECO:0000256" key="9">
    <source>
        <dbReference type="ARBA" id="ARBA00023201"/>
    </source>
</evidence>
<feature type="transmembrane region" description="Helical" evidence="11">
    <location>
        <begin position="379"/>
        <end position="398"/>
    </location>
</feature>
<dbReference type="AlphaFoldDB" id="A0A9P9F4E5"/>
<evidence type="ECO:0000313" key="13">
    <source>
        <dbReference type="EMBL" id="KAH7152949.1"/>
    </source>
</evidence>
<reference evidence="13" key="1">
    <citation type="journal article" date="2021" name="Nat. Commun.">
        <title>Genetic determinants of endophytism in the Arabidopsis root mycobiome.</title>
        <authorList>
            <person name="Mesny F."/>
            <person name="Miyauchi S."/>
            <person name="Thiergart T."/>
            <person name="Pickel B."/>
            <person name="Atanasova L."/>
            <person name="Karlsson M."/>
            <person name="Huettel B."/>
            <person name="Barry K.W."/>
            <person name="Haridas S."/>
            <person name="Chen C."/>
            <person name="Bauer D."/>
            <person name="Andreopoulos W."/>
            <person name="Pangilinan J."/>
            <person name="LaButti K."/>
            <person name="Riley R."/>
            <person name="Lipzen A."/>
            <person name="Clum A."/>
            <person name="Drula E."/>
            <person name="Henrissat B."/>
            <person name="Kohler A."/>
            <person name="Grigoriev I.V."/>
            <person name="Martin F.M."/>
            <person name="Hacquard S."/>
        </authorList>
    </citation>
    <scope>NUCLEOTIDE SEQUENCE</scope>
    <source>
        <strain evidence="13">MPI-CAGE-AT-0147</strain>
    </source>
</reference>
<keyword evidence="14" id="KW-1185">Reference proteome</keyword>
<evidence type="ECO:0000256" key="5">
    <source>
        <dbReference type="ARBA" id="ARBA00022989"/>
    </source>
</evidence>
<feature type="region of interest" description="Disordered" evidence="10">
    <location>
        <begin position="312"/>
        <end position="335"/>
    </location>
</feature>
<feature type="transmembrane region" description="Helical" evidence="11">
    <location>
        <begin position="242"/>
        <end position="270"/>
    </location>
</feature>
<dbReference type="GO" id="GO:1902600">
    <property type="term" value="P:proton transmembrane transport"/>
    <property type="evidence" value="ECO:0007669"/>
    <property type="project" value="InterPro"/>
</dbReference>
<evidence type="ECO:0000313" key="14">
    <source>
        <dbReference type="Proteomes" id="UP000738349"/>
    </source>
</evidence>
<evidence type="ECO:0000256" key="7">
    <source>
        <dbReference type="ARBA" id="ARBA00023065"/>
    </source>
</evidence>
<feature type="compositionally biased region" description="Polar residues" evidence="10">
    <location>
        <begin position="423"/>
        <end position="451"/>
    </location>
</feature>
<evidence type="ECO:0000256" key="4">
    <source>
        <dbReference type="ARBA" id="ARBA00022692"/>
    </source>
</evidence>
<keyword evidence="2" id="KW-0813">Transport</keyword>
<feature type="transmembrane region" description="Helical" evidence="11">
    <location>
        <begin position="12"/>
        <end position="28"/>
    </location>
</feature>
<evidence type="ECO:0000256" key="10">
    <source>
        <dbReference type="SAM" id="MobiDB-lite"/>
    </source>
</evidence>
<feature type="domain" description="Cation/H+ exchanger transmembrane" evidence="12">
    <location>
        <begin position="34"/>
        <end position="276"/>
    </location>
</feature>